<dbReference type="AlphaFoldDB" id="A0A8S9HZJ7"/>
<sequence length="59" mass="6346">MDALPSLPRVSIIGMDTHQAHPSKLQSSQCLRLKVEGNETLPSQLLSSIAHTNPSLLLA</sequence>
<evidence type="ECO:0000313" key="1">
    <source>
        <dbReference type="EMBL" id="KAF2563569.1"/>
    </source>
</evidence>
<comment type="caution">
    <text evidence="1">The sequence shown here is derived from an EMBL/GenBank/DDBJ whole genome shotgun (WGS) entry which is preliminary data.</text>
</comment>
<reference evidence="1" key="1">
    <citation type="submission" date="2019-12" db="EMBL/GenBank/DDBJ databases">
        <title>Genome sequencing and annotation of Brassica cretica.</title>
        <authorList>
            <person name="Studholme D.J."/>
            <person name="Sarris P.F."/>
        </authorList>
    </citation>
    <scope>NUCLEOTIDE SEQUENCE</scope>
    <source>
        <strain evidence="1">PFS-102/07</strain>
        <tissue evidence="1">Leaf</tissue>
    </source>
</reference>
<accession>A0A8S9HZJ7</accession>
<proteinExistence type="predicted"/>
<protein>
    <submittedName>
        <fullName evidence="1">Uncharacterized protein</fullName>
    </submittedName>
</protein>
<gene>
    <name evidence="1" type="ORF">F2Q70_00014910</name>
</gene>
<dbReference type="EMBL" id="QGKY02001250">
    <property type="protein sequence ID" value="KAF2563569.1"/>
    <property type="molecule type" value="Genomic_DNA"/>
</dbReference>
<organism evidence="1">
    <name type="scientific">Brassica cretica</name>
    <name type="common">Mustard</name>
    <dbReference type="NCBI Taxonomy" id="69181"/>
    <lineage>
        <taxon>Eukaryota</taxon>
        <taxon>Viridiplantae</taxon>
        <taxon>Streptophyta</taxon>
        <taxon>Embryophyta</taxon>
        <taxon>Tracheophyta</taxon>
        <taxon>Spermatophyta</taxon>
        <taxon>Magnoliopsida</taxon>
        <taxon>eudicotyledons</taxon>
        <taxon>Gunneridae</taxon>
        <taxon>Pentapetalae</taxon>
        <taxon>rosids</taxon>
        <taxon>malvids</taxon>
        <taxon>Brassicales</taxon>
        <taxon>Brassicaceae</taxon>
        <taxon>Brassiceae</taxon>
        <taxon>Brassica</taxon>
    </lineage>
</organism>
<name>A0A8S9HZJ7_BRACR</name>